<gene>
    <name evidence="2" type="ORF">DSAG12_03881</name>
</gene>
<dbReference type="GO" id="GO:0004416">
    <property type="term" value="F:hydroxyacylglutathione hydrolase activity"/>
    <property type="evidence" value="ECO:0007669"/>
    <property type="project" value="UniProtKB-EC"/>
</dbReference>
<evidence type="ECO:0000313" key="2">
    <source>
        <dbReference type="EMBL" id="QEE18043.1"/>
    </source>
</evidence>
<dbReference type="PANTHER" id="PTHR42951">
    <property type="entry name" value="METALLO-BETA-LACTAMASE DOMAIN-CONTAINING"/>
    <property type="match status" value="1"/>
</dbReference>
<organism evidence="2 3">
    <name type="scientific">Promethearchaeum syntrophicum</name>
    <dbReference type="NCBI Taxonomy" id="2594042"/>
    <lineage>
        <taxon>Archaea</taxon>
        <taxon>Promethearchaeati</taxon>
        <taxon>Promethearchaeota</taxon>
        <taxon>Promethearchaeia</taxon>
        <taxon>Promethearchaeales</taxon>
        <taxon>Promethearchaeaceae</taxon>
        <taxon>Promethearchaeum</taxon>
    </lineage>
</organism>
<dbReference type="EMBL" id="CP042905">
    <property type="protein sequence ID" value="QEE18043.1"/>
    <property type="molecule type" value="Genomic_DNA"/>
</dbReference>
<evidence type="ECO:0000313" key="3">
    <source>
        <dbReference type="Proteomes" id="UP000321408"/>
    </source>
</evidence>
<evidence type="ECO:0000259" key="1">
    <source>
        <dbReference type="SMART" id="SM00849"/>
    </source>
</evidence>
<dbReference type="KEGG" id="psyt:DSAG12_03881"/>
<dbReference type="InterPro" id="IPR050855">
    <property type="entry name" value="NDM-1-like"/>
</dbReference>
<dbReference type="OrthoDB" id="197151at2157"/>
<feature type="domain" description="Metallo-beta-lactamase" evidence="1">
    <location>
        <begin position="28"/>
        <end position="214"/>
    </location>
</feature>
<dbReference type="Proteomes" id="UP000321408">
    <property type="component" value="Chromosome"/>
</dbReference>
<dbReference type="GeneID" id="41331845"/>
<dbReference type="EC" id="3.-.-.-" evidence="2"/>
<keyword evidence="3" id="KW-1185">Reference proteome</keyword>
<dbReference type="Pfam" id="PF00753">
    <property type="entry name" value="Lactamase_B"/>
    <property type="match status" value="1"/>
</dbReference>
<reference evidence="2 3" key="1">
    <citation type="journal article" date="2020" name="Nature">
        <title>Isolation of an archaeon at the prokaryote-eukaryote interface.</title>
        <authorList>
            <person name="Imachi H."/>
            <person name="Nobu M.K."/>
            <person name="Nakahara N."/>
            <person name="Morono Y."/>
            <person name="Ogawara M."/>
            <person name="Takaki Y."/>
            <person name="Takano Y."/>
            <person name="Uematsu K."/>
            <person name="Ikuta T."/>
            <person name="Ito M."/>
            <person name="Matsui Y."/>
            <person name="Miyazaki M."/>
            <person name="Murata K."/>
            <person name="Saito Y."/>
            <person name="Sakai S."/>
            <person name="Song C."/>
            <person name="Tasumi E."/>
            <person name="Yamanaka Y."/>
            <person name="Yamaguchi T."/>
            <person name="Kamagata Y."/>
            <person name="Tamaki H."/>
            <person name="Takai K."/>
        </authorList>
    </citation>
    <scope>NUCLEOTIDE SEQUENCE [LARGE SCALE GENOMIC DNA]</scope>
    <source>
        <strain evidence="2 3">MK-D1</strain>
    </source>
</reference>
<keyword evidence="2" id="KW-0378">Hydrolase</keyword>
<reference evidence="2 3" key="2">
    <citation type="journal article" date="2024" name="Int. J. Syst. Evol. Microbiol.">
        <title>Promethearchaeum syntrophicum gen. nov., sp. nov., an anaerobic, obligately syntrophic archaeon, the first isolate of the lineage 'Asgard' archaea, and proposal of the new archaeal phylum Promethearchaeota phyl. nov. and kingdom Promethearchaeati regn. nov.</title>
        <authorList>
            <person name="Imachi H."/>
            <person name="Nobu M.K."/>
            <person name="Kato S."/>
            <person name="Takaki Y."/>
            <person name="Miyazaki M."/>
            <person name="Miyata M."/>
            <person name="Ogawara M."/>
            <person name="Saito Y."/>
            <person name="Sakai S."/>
            <person name="Tahara Y.O."/>
            <person name="Takano Y."/>
            <person name="Tasumi E."/>
            <person name="Uematsu K."/>
            <person name="Yoshimura T."/>
            <person name="Itoh T."/>
            <person name="Ohkuma M."/>
            <person name="Takai K."/>
        </authorList>
    </citation>
    <scope>NUCLEOTIDE SEQUENCE [LARGE SCALE GENOMIC DNA]</scope>
    <source>
        <strain evidence="2 3">MK-D1</strain>
    </source>
</reference>
<accession>A0A5B9DH28</accession>
<protein>
    <submittedName>
        <fullName evidence="2">MBL fold metallo-hydrolase</fullName>
        <ecNumber evidence="2">3.-.-.-</ecNumber>
    </submittedName>
</protein>
<proteinExistence type="predicted"/>
<dbReference type="AlphaFoldDB" id="A0A5B9DH28"/>
<dbReference type="Gene3D" id="3.60.15.10">
    <property type="entry name" value="Ribonuclease Z/Hydroxyacylglutathione hydrolase-like"/>
    <property type="match status" value="1"/>
</dbReference>
<dbReference type="CDD" id="cd06262">
    <property type="entry name" value="metallo-hydrolase-like_MBL-fold"/>
    <property type="match status" value="1"/>
</dbReference>
<dbReference type="InterPro" id="IPR001279">
    <property type="entry name" value="Metallo-B-lactamas"/>
</dbReference>
<dbReference type="RefSeq" id="WP_147664954.1">
    <property type="nucleotide sequence ID" value="NZ_CP042905.2"/>
</dbReference>
<dbReference type="InterPro" id="IPR036866">
    <property type="entry name" value="RibonucZ/Hydroxyglut_hydro"/>
</dbReference>
<dbReference type="SMART" id="SM00849">
    <property type="entry name" value="Lactamase_B"/>
    <property type="match status" value="1"/>
</dbReference>
<name>A0A5B9DH28_9ARCH</name>
<dbReference type="SUPFAM" id="SSF56281">
    <property type="entry name" value="Metallo-hydrolase/oxidoreductase"/>
    <property type="match status" value="1"/>
</dbReference>
<sequence>MITRTKLHGDILEWQWKSEHWLATIPKWTSSYKLDGLLIDTGAPAGSEDIYEWASQLPENDRINQVYLTHFHEDHAGGAKILQERMNIPIFCSPSTQKQFESLKSYRLYRQIYWGRKLLPPISTQPISDHISSKSGKYNFDLINSPGHSPDLTALLEREHQLLFVGDALMKRYEMLFGGGCKDIQENIKEIYFSQKKLYELTEGMDDLRIFVAHAKVYPRTFLKEKIDEIEKLHLDVHQFKDQLRSQGVIKTEDVVKKIVTLLWKKGENRFAKFMSRGELSHGNLVKSLLKWDLE</sequence>
<dbReference type="PANTHER" id="PTHR42951:SF22">
    <property type="entry name" value="METALLO BETA-LACTAMASE SUPERFAMILY LIPOPROTEIN"/>
    <property type="match status" value="1"/>
</dbReference>